<evidence type="ECO:0000256" key="1">
    <source>
        <dbReference type="SAM" id="Phobius"/>
    </source>
</evidence>
<feature type="transmembrane region" description="Helical" evidence="1">
    <location>
        <begin position="7"/>
        <end position="24"/>
    </location>
</feature>
<protein>
    <submittedName>
        <fullName evidence="2">Uncharacterized protein</fullName>
    </submittedName>
</protein>
<accession>A0AAU7JVE9</accession>
<gene>
    <name evidence="2" type="ORF">ABEG17_02385</name>
</gene>
<dbReference type="EMBL" id="CP157483">
    <property type="protein sequence ID" value="XBO44193.1"/>
    <property type="molecule type" value="Genomic_DNA"/>
</dbReference>
<proteinExistence type="predicted"/>
<evidence type="ECO:0000313" key="2">
    <source>
        <dbReference type="EMBL" id="XBO44193.1"/>
    </source>
</evidence>
<feature type="transmembrane region" description="Helical" evidence="1">
    <location>
        <begin position="30"/>
        <end position="47"/>
    </location>
</feature>
<dbReference type="RefSeq" id="WP_406831668.1">
    <property type="nucleotide sequence ID" value="NZ_CP157483.1"/>
</dbReference>
<reference evidence="2" key="1">
    <citation type="submission" date="2024-05" db="EMBL/GenBank/DDBJ databases">
        <authorList>
            <person name="Kim S."/>
            <person name="Heo J."/>
            <person name="Choi H."/>
            <person name="Choi Y."/>
            <person name="Kwon S.-W."/>
            <person name="Kim Y."/>
        </authorList>
    </citation>
    <scope>NUCLEOTIDE SEQUENCE</scope>
    <source>
        <strain evidence="2">KACC 23699</strain>
    </source>
</reference>
<keyword evidence="1" id="KW-1133">Transmembrane helix</keyword>
<dbReference type="AlphaFoldDB" id="A0AAU7JVE9"/>
<keyword evidence="1" id="KW-0812">Transmembrane</keyword>
<keyword evidence="1" id="KW-0472">Membrane</keyword>
<name>A0AAU7JVE9_9MICO</name>
<organism evidence="2">
    <name type="scientific">Pedococcus sp. KACC 23699</name>
    <dbReference type="NCBI Taxonomy" id="3149228"/>
    <lineage>
        <taxon>Bacteria</taxon>
        <taxon>Bacillati</taxon>
        <taxon>Actinomycetota</taxon>
        <taxon>Actinomycetes</taxon>
        <taxon>Micrococcales</taxon>
        <taxon>Intrasporangiaceae</taxon>
        <taxon>Pedococcus</taxon>
    </lineage>
</organism>
<sequence length="58" mass="6372">MKNSREGLAVMALGVITVLLAGLVPEAAAVRWIGAVVCVAGFIAWQWHARRDLRQRKD</sequence>